<dbReference type="Gene3D" id="3.10.350.10">
    <property type="entry name" value="LysM domain"/>
    <property type="match status" value="1"/>
</dbReference>
<keyword evidence="2" id="KW-1133">Transmembrane helix</keyword>
<sequence length="253" mass="25499">MERCSAVLYPAVLLGLGTVLVLSGVGLTSGGWRAPEAGIGAAVAVAGLVVLLWWTGTLALALGAEILERSGRAAASSGMAALVPAFMRRLAAALLGATLLAAPCAASAPPAAPVPAAAAVPAVAAPAVTAPAVRLPAVSADRREDPQPGQSHPSGREPRVSPHWKPLPLPCDPGLLARPPRQQGPAQVEDPPGVVVHSGDSLWSIAAARLGPLATDAEIAASWPRWYARNASLIGQDPDLLTPGQTLAPPDPP</sequence>
<name>A0A4R5TSU5_9MICC</name>
<dbReference type="OrthoDB" id="3210682at2"/>
<dbReference type="AlphaFoldDB" id="A0A4R5TSU5"/>
<comment type="caution">
    <text evidence="3">The sequence shown here is derived from an EMBL/GenBank/DDBJ whole genome shotgun (WGS) entry which is preliminary data.</text>
</comment>
<dbReference type="Proteomes" id="UP000295411">
    <property type="component" value="Unassembled WGS sequence"/>
</dbReference>
<gene>
    <name evidence="3" type="ORF">E2F48_16415</name>
</gene>
<feature type="transmembrane region" description="Helical" evidence="2">
    <location>
        <begin position="7"/>
        <end position="27"/>
    </location>
</feature>
<dbReference type="CDD" id="cd00118">
    <property type="entry name" value="LysM"/>
    <property type="match status" value="1"/>
</dbReference>
<dbReference type="RefSeq" id="WP_133405031.1">
    <property type="nucleotide sequence ID" value="NZ_SMTK01000006.1"/>
</dbReference>
<organism evidence="3 4">
    <name type="scientific">Arthrobacter crusticola</name>
    <dbReference type="NCBI Taxonomy" id="2547960"/>
    <lineage>
        <taxon>Bacteria</taxon>
        <taxon>Bacillati</taxon>
        <taxon>Actinomycetota</taxon>
        <taxon>Actinomycetes</taxon>
        <taxon>Micrococcales</taxon>
        <taxon>Micrococcaceae</taxon>
        <taxon>Arthrobacter</taxon>
    </lineage>
</organism>
<keyword evidence="4" id="KW-1185">Reference proteome</keyword>
<evidence type="ECO:0000313" key="3">
    <source>
        <dbReference type="EMBL" id="TDK23568.1"/>
    </source>
</evidence>
<feature type="transmembrane region" description="Helical" evidence="2">
    <location>
        <begin position="39"/>
        <end position="62"/>
    </location>
</feature>
<proteinExistence type="predicted"/>
<dbReference type="EMBL" id="SMTK01000006">
    <property type="protein sequence ID" value="TDK23568.1"/>
    <property type="molecule type" value="Genomic_DNA"/>
</dbReference>
<accession>A0A4R5TSU5</accession>
<keyword evidence="2" id="KW-0812">Transmembrane</keyword>
<reference evidence="3 4" key="1">
    <citation type="submission" date="2019-03" db="EMBL/GenBank/DDBJ databases">
        <title>Arthrobacter sp. nov., an bacterium isolated from biocrust in Mu Us Desert.</title>
        <authorList>
            <person name="Lixiong L."/>
        </authorList>
    </citation>
    <scope>NUCLEOTIDE SEQUENCE [LARGE SCALE GENOMIC DNA]</scope>
    <source>
        <strain evidence="3 4">SLN-3</strain>
    </source>
</reference>
<feature type="region of interest" description="Disordered" evidence="1">
    <location>
        <begin position="137"/>
        <end position="193"/>
    </location>
</feature>
<evidence type="ECO:0000256" key="1">
    <source>
        <dbReference type="SAM" id="MobiDB-lite"/>
    </source>
</evidence>
<evidence type="ECO:0000256" key="2">
    <source>
        <dbReference type="SAM" id="Phobius"/>
    </source>
</evidence>
<dbReference type="InterPro" id="IPR018392">
    <property type="entry name" value="LysM"/>
</dbReference>
<keyword evidence="2" id="KW-0472">Membrane</keyword>
<protein>
    <submittedName>
        <fullName evidence="3">LysM domain-containing protein</fullName>
    </submittedName>
</protein>
<dbReference type="InterPro" id="IPR036779">
    <property type="entry name" value="LysM_dom_sf"/>
</dbReference>
<evidence type="ECO:0000313" key="4">
    <source>
        <dbReference type="Proteomes" id="UP000295411"/>
    </source>
</evidence>